<dbReference type="EMBL" id="EF081499">
    <property type="protein sequence ID" value="ABK20896.1"/>
    <property type="molecule type" value="mRNA"/>
</dbReference>
<dbReference type="AlphaFoldDB" id="A9NJT5"/>
<proteinExistence type="evidence at transcript level"/>
<protein>
    <submittedName>
        <fullName evidence="1">Uncharacterized protein</fullName>
    </submittedName>
</protein>
<evidence type="ECO:0000313" key="1">
    <source>
        <dbReference type="EMBL" id="ABK20896.1"/>
    </source>
</evidence>
<accession>A9NJT5</accession>
<organism evidence="1">
    <name type="scientific">Picea sitchensis</name>
    <name type="common">Sitka spruce</name>
    <name type="synonym">Pinus sitchensis</name>
    <dbReference type="NCBI Taxonomy" id="3332"/>
    <lineage>
        <taxon>Eukaryota</taxon>
        <taxon>Viridiplantae</taxon>
        <taxon>Streptophyta</taxon>
        <taxon>Embryophyta</taxon>
        <taxon>Tracheophyta</taxon>
        <taxon>Spermatophyta</taxon>
        <taxon>Pinopsida</taxon>
        <taxon>Pinidae</taxon>
        <taxon>Conifers I</taxon>
        <taxon>Pinales</taxon>
        <taxon>Pinaceae</taxon>
        <taxon>Picea</taxon>
    </lineage>
</organism>
<name>A9NJT5_PICSI</name>
<sequence>MHNLLVESRKRGREEFISSGFDSQKTGKPRWFWSKKSQSV</sequence>
<reference evidence="1" key="1">
    <citation type="journal article" date="2008" name="BMC Genomics">
        <title>A conifer genomics resource of 200,000 spruce (Picea spp.) ESTs and 6,464 high-quality, sequence-finished full-length cDNAs for Sitka spruce (Picea sitchensis).</title>
        <authorList>
            <person name="Ralph S.G."/>
            <person name="Chun H.J."/>
            <person name="Kolosova N."/>
            <person name="Cooper D."/>
            <person name="Oddy C."/>
            <person name="Ritland C.E."/>
            <person name="Kirkpatrick R."/>
            <person name="Moore R."/>
            <person name="Barber S."/>
            <person name="Holt R.A."/>
            <person name="Jones S.J."/>
            <person name="Marra M.A."/>
            <person name="Douglas C.J."/>
            <person name="Ritland K."/>
            <person name="Bohlmann J."/>
        </authorList>
    </citation>
    <scope>NUCLEOTIDE SEQUENCE</scope>
    <source>
        <tissue evidence="1">Bark</tissue>
    </source>
</reference>